<evidence type="ECO:0000313" key="6">
    <source>
        <dbReference type="EMBL" id="NDJ19957.1"/>
    </source>
</evidence>
<name>A0A8J7Z4Q9_9CYAN</name>
<dbReference type="CDD" id="cd06583">
    <property type="entry name" value="PGRP"/>
    <property type="match status" value="1"/>
</dbReference>
<dbReference type="PANTHER" id="PTHR30417:SF1">
    <property type="entry name" value="N-ACETYLMURAMOYL-L-ALANINE AMIDASE AMID"/>
    <property type="match status" value="1"/>
</dbReference>
<dbReference type="Pfam" id="PF01510">
    <property type="entry name" value="Amidase_2"/>
    <property type="match status" value="1"/>
</dbReference>
<organism evidence="6 7">
    <name type="scientific">Myxacorys almedinensis A</name>
    <dbReference type="NCBI Taxonomy" id="2690445"/>
    <lineage>
        <taxon>Bacteria</taxon>
        <taxon>Bacillati</taxon>
        <taxon>Cyanobacteriota</taxon>
        <taxon>Cyanophyceae</taxon>
        <taxon>Leptolyngbyales</taxon>
        <taxon>Leptolyngbyaceae</taxon>
        <taxon>Myxacorys</taxon>
        <taxon>Myxacorys almedinensis</taxon>
    </lineage>
</organism>
<feature type="domain" description="N-acetylmuramoyl-L-alanine amidase" evidence="5">
    <location>
        <begin position="128"/>
        <end position="280"/>
    </location>
</feature>
<dbReference type="Proteomes" id="UP000646053">
    <property type="component" value="Unassembled WGS sequence"/>
</dbReference>
<keyword evidence="4" id="KW-0961">Cell wall biogenesis/degradation</keyword>
<dbReference type="InterPro" id="IPR036505">
    <property type="entry name" value="Amidase/PGRP_sf"/>
</dbReference>
<evidence type="ECO:0000259" key="5">
    <source>
        <dbReference type="SMART" id="SM00644"/>
    </source>
</evidence>
<dbReference type="GO" id="GO:0009254">
    <property type="term" value="P:peptidoglycan turnover"/>
    <property type="evidence" value="ECO:0007669"/>
    <property type="project" value="TreeGrafter"/>
</dbReference>
<keyword evidence="7" id="KW-1185">Reference proteome</keyword>
<evidence type="ECO:0000313" key="7">
    <source>
        <dbReference type="Proteomes" id="UP000646053"/>
    </source>
</evidence>
<comment type="caution">
    <text evidence="6">The sequence shown here is derived from an EMBL/GenBank/DDBJ whole genome shotgun (WGS) entry which is preliminary data.</text>
</comment>
<evidence type="ECO:0000256" key="3">
    <source>
        <dbReference type="ARBA" id="ARBA00022801"/>
    </source>
</evidence>
<keyword evidence="3" id="KW-0378">Hydrolase</keyword>
<dbReference type="GO" id="GO:0008745">
    <property type="term" value="F:N-acetylmuramoyl-L-alanine amidase activity"/>
    <property type="evidence" value="ECO:0007669"/>
    <property type="project" value="UniProtKB-EC"/>
</dbReference>
<dbReference type="Gene3D" id="3.40.80.10">
    <property type="entry name" value="Peptidoglycan recognition protein-like"/>
    <property type="match status" value="1"/>
</dbReference>
<dbReference type="SMART" id="SM00644">
    <property type="entry name" value="Ami_2"/>
    <property type="match status" value="1"/>
</dbReference>
<dbReference type="EMBL" id="WVIE01000049">
    <property type="protein sequence ID" value="NDJ19957.1"/>
    <property type="molecule type" value="Genomic_DNA"/>
</dbReference>
<dbReference type="InterPro" id="IPR002502">
    <property type="entry name" value="Amidase_domain"/>
</dbReference>
<proteinExistence type="predicted"/>
<dbReference type="SUPFAM" id="SSF55846">
    <property type="entry name" value="N-acetylmuramoyl-L-alanine amidase-like"/>
    <property type="match status" value="1"/>
</dbReference>
<evidence type="ECO:0000256" key="1">
    <source>
        <dbReference type="ARBA" id="ARBA00001561"/>
    </source>
</evidence>
<dbReference type="GO" id="GO:0071555">
    <property type="term" value="P:cell wall organization"/>
    <property type="evidence" value="ECO:0007669"/>
    <property type="project" value="UniProtKB-KW"/>
</dbReference>
<dbReference type="InterPro" id="IPR051206">
    <property type="entry name" value="NAMLAA_amidase_2"/>
</dbReference>
<comment type="catalytic activity">
    <reaction evidence="1">
        <text>Hydrolyzes the link between N-acetylmuramoyl residues and L-amino acid residues in certain cell-wall glycopeptides.</text>
        <dbReference type="EC" id="3.5.1.28"/>
    </reaction>
</comment>
<dbReference type="AlphaFoldDB" id="A0A8J7Z4Q9"/>
<reference evidence="6" key="1">
    <citation type="submission" date="2019-12" db="EMBL/GenBank/DDBJ databases">
        <title>High-Quality draft genome sequences of three cyanobacteria isolated from the limestone walls of the Old Cathedral of Coimbra.</title>
        <authorList>
            <person name="Tiago I."/>
            <person name="Soares F."/>
            <person name="Portugal A."/>
        </authorList>
    </citation>
    <scope>NUCLEOTIDE SEQUENCE</scope>
    <source>
        <strain evidence="6">A</strain>
    </source>
</reference>
<evidence type="ECO:0000256" key="4">
    <source>
        <dbReference type="ARBA" id="ARBA00023316"/>
    </source>
</evidence>
<dbReference type="PANTHER" id="PTHR30417">
    <property type="entry name" value="N-ACETYLMURAMOYL-L-ALANINE AMIDASE AMID"/>
    <property type="match status" value="1"/>
</dbReference>
<protein>
    <recommendedName>
        <fullName evidence="2">N-acetylmuramoyl-L-alanine amidase</fullName>
        <ecNumber evidence="2">3.5.1.28</ecNumber>
    </recommendedName>
</protein>
<evidence type="ECO:0000256" key="2">
    <source>
        <dbReference type="ARBA" id="ARBA00011901"/>
    </source>
</evidence>
<dbReference type="GO" id="GO:0009253">
    <property type="term" value="P:peptidoglycan catabolic process"/>
    <property type="evidence" value="ECO:0007669"/>
    <property type="project" value="InterPro"/>
</dbReference>
<sequence>MKKLLRALAIVTLGLAALLFTIRSGDAEWLEGKRIPPLPTPITLALQPQADASSGLLSSACAVKPSASSSKYRRLPAIREQVPLSRFRQELTTASLDSSVGSPVASPSYRPQEEVILAHPTNFGRRFLQDLNGNPVENTPIVVLHETVGSAQSTINYFQTSHPRDDDQVSYHTLIKEDGTVVYMVPPDRRAFGAGNSVFSGTKDEAVKTNPNFPASVNNFAYHVSLVTPPDGRGNGSSHSGYTRAQYQSLAWLVAKTGLSDSRITSHRLVDRSRQRSDPRSFDAQYFFRLLYLYPRNAEIAMQCSTPAIAQEE</sequence>
<gene>
    <name evidence="6" type="ORF">GS601_22210</name>
</gene>
<dbReference type="EC" id="3.5.1.28" evidence="2"/>
<dbReference type="RefSeq" id="WP_162425480.1">
    <property type="nucleotide sequence ID" value="NZ_WVIE01000049.1"/>
</dbReference>
<accession>A0A8J7Z4Q9</accession>